<accession>Q0SE37</accession>
<dbReference type="Proteomes" id="UP000008710">
    <property type="component" value="Chromosome"/>
</dbReference>
<dbReference type="eggNOG" id="COG1403">
    <property type="taxonomic scope" value="Bacteria"/>
</dbReference>
<dbReference type="InterPro" id="IPR003615">
    <property type="entry name" value="HNH_nuc"/>
</dbReference>
<dbReference type="KEGG" id="rha:RHA1_ro02394"/>
<dbReference type="HOGENOM" id="CLU_021786_0_1_11"/>
<dbReference type="AlphaFoldDB" id="Q0SE37"/>
<proteinExistence type="predicted"/>
<evidence type="ECO:0000256" key="1">
    <source>
        <dbReference type="SAM" id="MobiDB-lite"/>
    </source>
</evidence>
<dbReference type="EMBL" id="CP000431">
    <property type="protein sequence ID" value="ABG94199.1"/>
    <property type="molecule type" value="Genomic_DNA"/>
</dbReference>
<sequence length="568" mass="60898">MQPACSKKGQCVTDRRAGDEQHHQHGRRLLRGRTPAELGGTPSVGRVDDAHGSTPGVVAMNSSDGAPGGRVTVTSIQMLLRHFDSTRWVIALPLHPDHAHVTQSATWVLPGPDRVARVEQVFERPWGRLVVGALLLEELRAFTARLQCAEAASGDAGLGIDLLDAIETLKSVGCAAQEVITDDVATSIRADRKAAGLPRAEWDRGIASQIALARRESPNRGGRHLGFAQALVHEMPHTLAMLQTGRLNEWRATLLVRETACLSAADRAIADRRLCSDPATLDGAGDRGLIARAKALAVELDAAAVVARHRKAVSERRVTTRPAPDSMAYLSVLMPVEQAICLQATLGRDADSLIATGNSRGRTRNQLMVDLLFDRGTGRAAASGVPVAVNLVLSDETLLAGGHEAAQLQGLGPVPAGIARQLVADAIDSDTETALRRVYACPQSGALTAMESQSRTFPKGLRKLIDLRDRTCRTPWCDAPIRHHDHIRSRRKHGATSVHNGSGLCEACNYAKEAPGWTARPIHRPGRTHLLDLGTPTGHHYRSAAPPLPAAARQSEVEAMLIAHVRAS</sequence>
<evidence type="ECO:0000313" key="3">
    <source>
        <dbReference type="Proteomes" id="UP000008710"/>
    </source>
</evidence>
<name>Q0SE37_RHOJR</name>
<dbReference type="CDD" id="cd00085">
    <property type="entry name" value="HNHc"/>
    <property type="match status" value="1"/>
</dbReference>
<protein>
    <submittedName>
        <fullName evidence="2">Uncharacterized protein</fullName>
    </submittedName>
</protein>
<gene>
    <name evidence="2" type="ordered locus">RHA1_ro02394</name>
</gene>
<organism evidence="2 3">
    <name type="scientific">Rhodococcus jostii (strain RHA1)</name>
    <dbReference type="NCBI Taxonomy" id="101510"/>
    <lineage>
        <taxon>Bacteria</taxon>
        <taxon>Bacillati</taxon>
        <taxon>Actinomycetota</taxon>
        <taxon>Actinomycetes</taxon>
        <taxon>Mycobacteriales</taxon>
        <taxon>Nocardiaceae</taxon>
        <taxon>Rhodococcus</taxon>
    </lineage>
</organism>
<evidence type="ECO:0000313" key="2">
    <source>
        <dbReference type="EMBL" id="ABG94199.1"/>
    </source>
</evidence>
<feature type="compositionally biased region" description="Basic and acidic residues" evidence="1">
    <location>
        <begin position="13"/>
        <end position="23"/>
    </location>
</feature>
<feature type="region of interest" description="Disordered" evidence="1">
    <location>
        <begin position="1"/>
        <end position="66"/>
    </location>
</feature>
<reference evidence="3" key="1">
    <citation type="journal article" date="2006" name="Proc. Natl. Acad. Sci. U.S.A.">
        <title>The complete genome of Rhodococcus sp. RHA1 provides insights into a catabolic powerhouse.</title>
        <authorList>
            <person name="McLeod M.P."/>
            <person name="Warren R.L."/>
            <person name="Hsiao W.W.L."/>
            <person name="Araki N."/>
            <person name="Myhre M."/>
            <person name="Fernandes C."/>
            <person name="Miyazawa D."/>
            <person name="Wong W."/>
            <person name="Lillquist A.L."/>
            <person name="Wang D."/>
            <person name="Dosanjh M."/>
            <person name="Hara H."/>
            <person name="Petrescu A."/>
            <person name="Morin R.D."/>
            <person name="Yang G."/>
            <person name="Stott J.M."/>
            <person name="Schein J.E."/>
            <person name="Shin H."/>
            <person name="Smailus D."/>
            <person name="Siddiqui A.S."/>
            <person name="Marra M.A."/>
            <person name="Jones S.J.M."/>
            <person name="Holt R."/>
            <person name="Brinkman F.S.L."/>
            <person name="Miyauchi K."/>
            <person name="Fukuda M."/>
            <person name="Davies J.E."/>
            <person name="Mohn W.W."/>
            <person name="Eltis L.D."/>
        </authorList>
    </citation>
    <scope>NUCLEOTIDE SEQUENCE [LARGE SCALE GENOMIC DNA]</scope>
    <source>
        <strain evidence="3">RHA1</strain>
    </source>
</reference>